<dbReference type="CDD" id="cd01283">
    <property type="entry name" value="cytidine_deaminase"/>
    <property type="match status" value="1"/>
</dbReference>
<dbReference type="PROSITE" id="PS51747">
    <property type="entry name" value="CYT_DCMP_DEAMINASES_2"/>
    <property type="match status" value="1"/>
</dbReference>
<dbReference type="Proteomes" id="UP000284751">
    <property type="component" value="Unassembled WGS sequence"/>
</dbReference>
<keyword evidence="6 13" id="KW-0479">Metal-binding</keyword>
<dbReference type="InterPro" id="IPR016193">
    <property type="entry name" value="Cytidine_deaminase-like"/>
</dbReference>
<comment type="similarity">
    <text evidence="3 14">Belongs to the cytidine and deoxycytidylate deaminase family.</text>
</comment>
<feature type="binding site" evidence="13">
    <location>
        <position position="94"/>
    </location>
    <ligand>
        <name>Zn(2+)</name>
        <dbReference type="ChEBI" id="CHEBI:29105"/>
        <note>catalytic</note>
    </ligand>
</feature>
<dbReference type="NCBIfam" id="NF004064">
    <property type="entry name" value="PRK05578.1"/>
    <property type="match status" value="1"/>
</dbReference>
<evidence type="ECO:0000256" key="7">
    <source>
        <dbReference type="ARBA" id="ARBA00022801"/>
    </source>
</evidence>
<evidence type="ECO:0000256" key="14">
    <source>
        <dbReference type="RuleBase" id="RU364006"/>
    </source>
</evidence>
<evidence type="ECO:0000313" key="17">
    <source>
        <dbReference type="Proteomes" id="UP000284751"/>
    </source>
</evidence>
<dbReference type="GO" id="GO:0072527">
    <property type="term" value="P:pyrimidine-containing compound metabolic process"/>
    <property type="evidence" value="ECO:0007669"/>
    <property type="project" value="UniProtKB-ARBA"/>
</dbReference>
<dbReference type="Pfam" id="PF00383">
    <property type="entry name" value="dCMP_cyt_deam_1"/>
    <property type="match status" value="1"/>
</dbReference>
<dbReference type="Gene3D" id="3.40.140.10">
    <property type="entry name" value="Cytidine Deaminase, domain 2"/>
    <property type="match status" value="1"/>
</dbReference>
<evidence type="ECO:0000256" key="5">
    <source>
        <dbReference type="ARBA" id="ARBA00018266"/>
    </source>
</evidence>
<dbReference type="GO" id="GO:0055086">
    <property type="term" value="P:nucleobase-containing small molecule metabolic process"/>
    <property type="evidence" value="ECO:0007669"/>
    <property type="project" value="UniProtKB-ARBA"/>
</dbReference>
<comment type="caution">
    <text evidence="16">The sequence shown here is derived from an EMBL/GenBank/DDBJ whole genome shotgun (WGS) entry which is preliminary data.</text>
</comment>
<keyword evidence="7 14" id="KW-0378">Hydrolase</keyword>
<evidence type="ECO:0000256" key="13">
    <source>
        <dbReference type="PIRSR" id="PIRSR606262-3"/>
    </source>
</evidence>
<dbReference type="PANTHER" id="PTHR11644">
    <property type="entry name" value="CYTIDINE DEAMINASE"/>
    <property type="match status" value="1"/>
</dbReference>
<dbReference type="EC" id="3.5.4.5" evidence="4 14"/>
<feature type="domain" description="CMP/dCMP-type deaminase" evidence="15">
    <location>
        <begin position="1"/>
        <end position="134"/>
    </location>
</feature>
<feature type="binding site" evidence="13">
    <location>
        <position position="91"/>
    </location>
    <ligand>
        <name>Zn(2+)</name>
        <dbReference type="ChEBI" id="CHEBI:29105"/>
        <note>catalytic</note>
    </ligand>
</feature>
<keyword evidence="8 13" id="KW-0862">Zinc</keyword>
<dbReference type="InterPro" id="IPR002125">
    <property type="entry name" value="CMP_dCMP_dom"/>
</dbReference>
<evidence type="ECO:0000256" key="3">
    <source>
        <dbReference type="ARBA" id="ARBA00006576"/>
    </source>
</evidence>
<evidence type="ECO:0000256" key="1">
    <source>
        <dbReference type="ARBA" id="ARBA00001947"/>
    </source>
</evidence>
<gene>
    <name evidence="16" type="ORF">DWY99_00415</name>
</gene>
<evidence type="ECO:0000256" key="2">
    <source>
        <dbReference type="ARBA" id="ARBA00003949"/>
    </source>
</evidence>
<dbReference type="SUPFAM" id="SSF53927">
    <property type="entry name" value="Cytidine deaminase-like"/>
    <property type="match status" value="1"/>
</dbReference>
<proteinExistence type="inferred from homology"/>
<evidence type="ECO:0000256" key="12">
    <source>
        <dbReference type="PIRSR" id="PIRSR606262-1"/>
    </source>
</evidence>
<name>A0A412B1A8_9FIRM</name>
<evidence type="ECO:0000256" key="6">
    <source>
        <dbReference type="ARBA" id="ARBA00022723"/>
    </source>
</evidence>
<dbReference type="EMBL" id="QRTC01000001">
    <property type="protein sequence ID" value="RGQ44793.1"/>
    <property type="molecule type" value="Genomic_DNA"/>
</dbReference>
<comment type="catalytic activity">
    <reaction evidence="11 14">
        <text>cytidine + H2O + H(+) = uridine + NH4(+)</text>
        <dbReference type="Rhea" id="RHEA:16069"/>
        <dbReference type="ChEBI" id="CHEBI:15377"/>
        <dbReference type="ChEBI" id="CHEBI:15378"/>
        <dbReference type="ChEBI" id="CHEBI:16704"/>
        <dbReference type="ChEBI" id="CHEBI:17562"/>
        <dbReference type="ChEBI" id="CHEBI:28938"/>
        <dbReference type="EC" id="3.5.4.5"/>
    </reaction>
</comment>
<evidence type="ECO:0000256" key="8">
    <source>
        <dbReference type="ARBA" id="ARBA00022833"/>
    </source>
</evidence>
<dbReference type="GO" id="GO:0004126">
    <property type="term" value="F:cytidine deaminase activity"/>
    <property type="evidence" value="ECO:0007669"/>
    <property type="project" value="UniProtKB-UniRule"/>
</dbReference>
<evidence type="ECO:0000256" key="9">
    <source>
        <dbReference type="ARBA" id="ARBA00032005"/>
    </source>
</evidence>
<feature type="active site" description="Proton donor" evidence="12">
    <location>
        <position position="55"/>
    </location>
</feature>
<dbReference type="NCBIfam" id="TIGR01354">
    <property type="entry name" value="cyt_deam_tetra"/>
    <property type="match status" value="1"/>
</dbReference>
<evidence type="ECO:0000256" key="10">
    <source>
        <dbReference type="ARBA" id="ARBA00049252"/>
    </source>
</evidence>
<dbReference type="InterPro" id="IPR006262">
    <property type="entry name" value="Cyt_deam_tetra"/>
</dbReference>
<comment type="function">
    <text evidence="2 14">This enzyme scavenges exogenous and endogenous cytidine and 2'-deoxycytidine for UMP synthesis.</text>
</comment>
<organism evidence="16 17">
    <name type="scientific">[Clostridium] leptum</name>
    <dbReference type="NCBI Taxonomy" id="1535"/>
    <lineage>
        <taxon>Bacteria</taxon>
        <taxon>Bacillati</taxon>
        <taxon>Bacillota</taxon>
        <taxon>Clostridia</taxon>
        <taxon>Eubacteriales</taxon>
        <taxon>Oscillospiraceae</taxon>
        <taxon>Oscillospiraceae incertae sedis</taxon>
    </lineage>
</organism>
<evidence type="ECO:0000256" key="11">
    <source>
        <dbReference type="ARBA" id="ARBA00049558"/>
    </source>
</evidence>
<comment type="cofactor">
    <cofactor evidence="1 13 14">
        <name>Zn(2+)</name>
        <dbReference type="ChEBI" id="CHEBI:29105"/>
    </cofactor>
</comment>
<dbReference type="FunFam" id="3.40.140.10:FF:000008">
    <property type="entry name" value="Cytidine deaminase"/>
    <property type="match status" value="1"/>
</dbReference>
<comment type="catalytic activity">
    <reaction evidence="10 14">
        <text>2'-deoxycytidine + H2O + H(+) = 2'-deoxyuridine + NH4(+)</text>
        <dbReference type="Rhea" id="RHEA:13433"/>
        <dbReference type="ChEBI" id="CHEBI:15377"/>
        <dbReference type="ChEBI" id="CHEBI:15378"/>
        <dbReference type="ChEBI" id="CHEBI:15698"/>
        <dbReference type="ChEBI" id="CHEBI:16450"/>
        <dbReference type="ChEBI" id="CHEBI:28938"/>
        <dbReference type="EC" id="3.5.4.5"/>
    </reaction>
</comment>
<protein>
    <recommendedName>
        <fullName evidence="5 14">Cytidine deaminase</fullName>
        <ecNumber evidence="4 14">3.5.4.5</ecNumber>
    </recommendedName>
    <alternativeName>
        <fullName evidence="9 14">Cytidine aminohydrolase</fullName>
    </alternativeName>
</protein>
<dbReference type="PANTHER" id="PTHR11644:SF2">
    <property type="entry name" value="CYTIDINE DEAMINASE"/>
    <property type="match status" value="1"/>
</dbReference>
<dbReference type="GO" id="GO:0005829">
    <property type="term" value="C:cytosol"/>
    <property type="evidence" value="ECO:0007669"/>
    <property type="project" value="TreeGrafter"/>
</dbReference>
<dbReference type="GO" id="GO:0008270">
    <property type="term" value="F:zinc ion binding"/>
    <property type="evidence" value="ECO:0007669"/>
    <property type="project" value="UniProtKB-UniRule"/>
</dbReference>
<dbReference type="InterPro" id="IPR050202">
    <property type="entry name" value="Cyt/Deoxycyt_deaminase"/>
</dbReference>
<reference evidence="16 17" key="1">
    <citation type="submission" date="2018-08" db="EMBL/GenBank/DDBJ databases">
        <title>A genome reference for cultivated species of the human gut microbiota.</title>
        <authorList>
            <person name="Zou Y."/>
            <person name="Xue W."/>
            <person name="Luo G."/>
        </authorList>
    </citation>
    <scope>NUCLEOTIDE SEQUENCE [LARGE SCALE GENOMIC DNA]</scope>
    <source>
        <strain evidence="16 17">AF28-26</strain>
    </source>
</reference>
<evidence type="ECO:0000259" key="15">
    <source>
        <dbReference type="PROSITE" id="PS51747"/>
    </source>
</evidence>
<accession>A0A412B1A8</accession>
<feature type="binding site" evidence="13">
    <location>
        <position position="53"/>
    </location>
    <ligand>
        <name>Zn(2+)</name>
        <dbReference type="ChEBI" id="CHEBI:29105"/>
        <note>catalytic</note>
    </ligand>
</feature>
<dbReference type="AlphaFoldDB" id="A0A412B1A8"/>
<evidence type="ECO:0000256" key="4">
    <source>
        <dbReference type="ARBA" id="ARBA00012783"/>
    </source>
</evidence>
<sequence length="138" mass="15137">MDRERLGRLALKARKNAYAPYSHFAVGAALLTKNGKVYTGCNIENAAFSPTSCGERTAFFKAVSEGEREFLAIAVAGGRTGEKPENPCPPCGVCRQVMAEFCDPETFEILLATENGVEEAYLLKELLPKGFRKSRLEE</sequence>
<evidence type="ECO:0000313" key="16">
    <source>
        <dbReference type="EMBL" id="RGQ44793.1"/>
    </source>
</evidence>